<dbReference type="InterPro" id="IPR050708">
    <property type="entry name" value="T6SS_VgrG/RHS"/>
</dbReference>
<evidence type="ECO:0000259" key="3">
    <source>
        <dbReference type="Pfam" id="PF20041"/>
    </source>
</evidence>
<reference evidence="4" key="1">
    <citation type="submission" date="2020-06" db="EMBL/GenBank/DDBJ databases">
        <authorList>
            <person name="Dong N."/>
        </authorList>
    </citation>
    <scope>NUCLEOTIDE SEQUENCE</scope>
    <source>
        <strain evidence="4">R655-4</strain>
    </source>
</reference>
<evidence type="ECO:0000313" key="5">
    <source>
        <dbReference type="Proteomes" id="UP001170959"/>
    </source>
</evidence>
<dbReference type="EMBL" id="JACAGJ010000003">
    <property type="protein sequence ID" value="MDM1072411.1"/>
    <property type="molecule type" value="Genomic_DNA"/>
</dbReference>
<dbReference type="Gene3D" id="1.10.30.50">
    <property type="match status" value="1"/>
</dbReference>
<dbReference type="InterPro" id="IPR002711">
    <property type="entry name" value="HNH"/>
</dbReference>
<dbReference type="GO" id="GO:0004519">
    <property type="term" value="F:endonuclease activity"/>
    <property type="evidence" value="ECO:0007669"/>
    <property type="project" value="UniProtKB-KW"/>
</dbReference>
<dbReference type="Pfam" id="PF01844">
    <property type="entry name" value="HNH"/>
    <property type="match status" value="1"/>
</dbReference>
<dbReference type="Gene3D" id="2.180.10.10">
    <property type="entry name" value="RHS repeat-associated core"/>
    <property type="match status" value="1"/>
</dbReference>
<comment type="caution">
    <text evidence="4">The sequence shown here is derived from an EMBL/GenBank/DDBJ whole genome shotgun (WGS) entry which is preliminary data.</text>
</comment>
<keyword evidence="4" id="KW-0378">Hydrolase</keyword>
<dbReference type="InterPro" id="IPR045619">
    <property type="entry name" value="DUF6443"/>
</dbReference>
<dbReference type="InterPro" id="IPR003615">
    <property type="entry name" value="HNH_nuc"/>
</dbReference>
<dbReference type="Pfam" id="PF20041">
    <property type="entry name" value="DUF6443"/>
    <property type="match status" value="1"/>
</dbReference>
<feature type="domain" description="DUF6443" evidence="3">
    <location>
        <begin position="36"/>
        <end position="166"/>
    </location>
</feature>
<evidence type="ECO:0000256" key="1">
    <source>
        <dbReference type="SAM" id="MobiDB-lite"/>
    </source>
</evidence>
<dbReference type="PANTHER" id="PTHR32305:SF15">
    <property type="entry name" value="PROTEIN RHSA-RELATED"/>
    <property type="match status" value="1"/>
</dbReference>
<organism evidence="4 5">
    <name type="scientific">Empedobacter brevis</name>
    <dbReference type="NCBI Taxonomy" id="247"/>
    <lineage>
        <taxon>Bacteria</taxon>
        <taxon>Pseudomonadati</taxon>
        <taxon>Bacteroidota</taxon>
        <taxon>Flavobacteriia</taxon>
        <taxon>Flavobacteriales</taxon>
        <taxon>Weeksellaceae</taxon>
        <taxon>Empedobacter</taxon>
    </lineage>
</organism>
<evidence type="ECO:0000259" key="2">
    <source>
        <dbReference type="Pfam" id="PF01844"/>
    </source>
</evidence>
<feature type="region of interest" description="Disordered" evidence="1">
    <location>
        <begin position="1079"/>
        <end position="1116"/>
    </location>
</feature>
<dbReference type="RefSeq" id="WP_286492738.1">
    <property type="nucleotide sequence ID" value="NZ_JACAGJ010000003.1"/>
</dbReference>
<evidence type="ECO:0000313" key="4">
    <source>
        <dbReference type="EMBL" id="MDM1072411.1"/>
    </source>
</evidence>
<keyword evidence="4" id="KW-0540">Nuclease</keyword>
<dbReference type="CDD" id="cd00085">
    <property type="entry name" value="HNHc"/>
    <property type="match status" value="1"/>
</dbReference>
<gene>
    <name evidence="4" type="ORF">HX001_07905</name>
</gene>
<dbReference type="PANTHER" id="PTHR32305">
    <property type="match status" value="1"/>
</dbReference>
<feature type="region of interest" description="Disordered" evidence="1">
    <location>
        <begin position="1148"/>
        <end position="1169"/>
    </location>
</feature>
<feature type="compositionally biased region" description="Polar residues" evidence="1">
    <location>
        <begin position="1105"/>
        <end position="1116"/>
    </location>
</feature>
<name>A0AAJ1V7D2_9FLAO</name>
<protein>
    <submittedName>
        <fullName evidence="4">HNH endonuclease</fullName>
    </submittedName>
</protein>
<dbReference type="InterPro" id="IPR022385">
    <property type="entry name" value="Rhs_assc_core"/>
</dbReference>
<accession>A0AAJ1V7D2</accession>
<feature type="domain" description="HNH" evidence="2">
    <location>
        <begin position="1145"/>
        <end position="1183"/>
    </location>
</feature>
<proteinExistence type="predicted"/>
<sequence>MMKHFYEKIIPGLCVIVGINLTAKAQTKTENYILTSELLEATTDTTKSNLSAKNRIDKITYFDGLGREKMSIVSPVSTSTRGQTQTLATTVTYDGFGRVDREYLPGVVPNLNFTTAIDYTDYPETSNAYSQKKYEDSPLNRVLKQGAPGAAWEVNTNRAIGFDYQTNQGDHVLMFGINQNLTNSGNNIALTVTGTYQNGTLYKTTTTDENGQPIIEFKDKQGRVILKRIRANGKEFNTYYVYDIYGNLACVLPPKLMQLANNTTTNAVYTPLLKELAYQYRYDDKNRLIEKKLPGKGWEYMLYDKQDRLVAVQDENMRNENYWIFTKYDKFGRVAMTGKIWADKPKSGLQNDLDSYLGDNNVSRDATGYMQDNITIYYNQAGFGYNNHVLTVNYYDDYPTAQQGVSLTGNVLGQTIATGDRLKGLPTLTVTRSLGTWENNQWNFEHNYTLYDNKYLRAVKNHKINYLKGSTIVESELDFRGKATKVVTTHKRLENNFPVKTTEIFSYDKFERLLRHTHQINTGKVEVLTQNSYNNIGQLTSKKVGNTTTSPYQTVDYQYNIRGWLTQINDITNLGTDLFAFKINYNTKDQTKASNATQELFNGNIAQTLWTSQENPYIRSYDYNYDGLSRLTNAGYSNLSKDFAGTYDEQLSYDHNGNILTLKRYGQTEQATPRLIDNLTYNYENAEKSNRLLKVTDSSNTLGFNDGNKTGNDYAYDKNGNLKIDLNKGITDSITYNHLNLPTLVKKGAQTIEYAYSATGVKLRKIVKAQQGVNAGLTTTTTEYLDGFQYKDGVLQFFPTTEGYVNAITAGSVAYNYVYNLTDHLGNVRVSYAWDDVNSKLKTVNEDHYYPFGLQHKGYNKPPADITIRDTERIEIGIGIGSNSGSANYKYKYNGQELQDELRLGWYSFKYRNYDPEISRFFNVDPLAEGYHWQSVFAFGSNQPVHAKELEGLESADDKSLFNRVGNFLADTQVGTVMGAVNTVKGVVDAGLADNAKIGATMGALANGDVGGAIGITAERGVNFVQGAVQSLLDIPANYIKGTGDVLNGNTAVGASKITQSNISVATIIATEGALKGVAPKATPKSTSTVKMGSQGGPTAGKRFTPSQKAEAISSNKTKNGGITVCEDCGVKTTPAVKRAEGVKVDKKETQVDHIYPKSKGGNTTPENRQILCQGCNNKKSNQLPEDYYKK</sequence>
<dbReference type="Proteomes" id="UP001170959">
    <property type="component" value="Unassembled WGS sequence"/>
</dbReference>
<keyword evidence="4" id="KW-0255">Endonuclease</keyword>
<dbReference type="NCBIfam" id="TIGR03696">
    <property type="entry name" value="Rhs_assc_core"/>
    <property type="match status" value="1"/>
</dbReference>
<dbReference type="AlphaFoldDB" id="A0AAJ1V7D2"/>
<reference evidence="4" key="2">
    <citation type="journal article" date="2022" name="Sci. Total Environ.">
        <title>Prevalence, transmission, and molecular epidemiology of tet(X)-positive bacteria among humans, animals, and environmental niches in China: An epidemiological, and genomic-based study.</title>
        <authorList>
            <person name="Dong N."/>
            <person name="Zeng Y."/>
            <person name="Cai C."/>
            <person name="Sun C."/>
            <person name="Lu J."/>
            <person name="Liu C."/>
            <person name="Zhou H."/>
            <person name="Sun Q."/>
            <person name="Shu L."/>
            <person name="Wang H."/>
            <person name="Wang Y."/>
            <person name="Wang S."/>
            <person name="Wu C."/>
            <person name="Chan E.W."/>
            <person name="Chen G."/>
            <person name="Shen Z."/>
            <person name="Chen S."/>
            <person name="Zhang R."/>
        </authorList>
    </citation>
    <scope>NUCLEOTIDE SEQUENCE</scope>
    <source>
        <strain evidence="4">R655-4</strain>
    </source>
</reference>